<dbReference type="GO" id="GO:0046872">
    <property type="term" value="F:metal ion binding"/>
    <property type="evidence" value="ECO:0007669"/>
    <property type="project" value="UniProtKB-KW"/>
</dbReference>
<dbReference type="Pfam" id="PF08447">
    <property type="entry name" value="PAS_3"/>
    <property type="match status" value="1"/>
</dbReference>
<keyword evidence="11" id="KW-0464">Manganese</keyword>
<dbReference type="Pfam" id="PF13581">
    <property type="entry name" value="HATPase_c_2"/>
    <property type="match status" value="1"/>
</dbReference>
<keyword evidence="3" id="KW-0808">Transferase</keyword>
<dbReference type="EMBL" id="JACCCF010000001">
    <property type="protein sequence ID" value="NYE43872.1"/>
    <property type="molecule type" value="Genomic_DNA"/>
</dbReference>
<evidence type="ECO:0000256" key="11">
    <source>
        <dbReference type="ARBA" id="ARBA00023211"/>
    </source>
</evidence>
<dbReference type="Gene3D" id="3.30.565.10">
    <property type="entry name" value="Histidine kinase-like ATPase, C-terminal domain"/>
    <property type="match status" value="1"/>
</dbReference>
<keyword evidence="9" id="KW-0460">Magnesium</keyword>
<dbReference type="SMART" id="SM00331">
    <property type="entry name" value="PP2C_SIG"/>
    <property type="match status" value="1"/>
</dbReference>
<dbReference type="GO" id="GO:0005524">
    <property type="term" value="F:ATP binding"/>
    <property type="evidence" value="ECO:0007669"/>
    <property type="project" value="UniProtKB-KW"/>
</dbReference>
<keyword evidence="2" id="KW-0597">Phosphoprotein</keyword>
<dbReference type="Proteomes" id="UP000530403">
    <property type="component" value="Unassembled WGS sequence"/>
</dbReference>
<keyword evidence="7" id="KW-0378">Hydrolase</keyword>
<feature type="domain" description="PPM-type phosphatase" evidence="16">
    <location>
        <begin position="327"/>
        <end position="544"/>
    </location>
</feature>
<evidence type="ECO:0000256" key="1">
    <source>
        <dbReference type="ARBA" id="ARBA00013081"/>
    </source>
</evidence>
<dbReference type="Gene3D" id="3.60.40.10">
    <property type="entry name" value="PPM-type phosphatase domain"/>
    <property type="match status" value="1"/>
</dbReference>
<comment type="caution">
    <text evidence="17">The sequence shown here is derived from an EMBL/GenBank/DDBJ whole genome shotgun (WGS) entry which is preliminary data.</text>
</comment>
<evidence type="ECO:0000256" key="14">
    <source>
        <dbReference type="ARBA" id="ARBA00075117"/>
    </source>
</evidence>
<evidence type="ECO:0000313" key="19">
    <source>
        <dbReference type="Proteomes" id="UP000498980"/>
    </source>
</evidence>
<dbReference type="InterPro" id="IPR052016">
    <property type="entry name" value="Bact_Sigma-Reg"/>
</dbReference>
<sequence>MAARDRPDIGAEKRLALNRMGTFDWDLERSTLVLDEGGLAVFDLRPDEFDGMADSLVRRVPPEECARLETALGKAVDAGQSSYGGYFQIRRRDGLRQWTHVRGHIVRDERGVPFRILGIVRNALSDLAEFSVVSPLEAGRQRMTAMVQGTTDALSQAVTVEDVTAALTGAGGMERFGADGLVLGLVEGSDLKLIGLAGEPMSILSELTLDDVDHSLPLAEAVLTQQPRFVASLPQLADRFPRLGPYIRRRRLDAAAFLPLVAQARSIGGLGLFFRERTEFSAEDRTLCVGLAGIVAQSLQRAILFDEERKFATDLQSSMLPRHIPDVDGAEIAVRYRTAWSGRDVGGDWYDVIVLPRGRIGLVVGDVQGHDTHAAAIMGQLRIALRAYAAEGHTPSTVLARASRFLAELDTERFATCTYAQVDLASGAVKAVRAGHLGPMVRHTDGRIGWPRLRGGLPLGLATVFGDDEYPETRLDLVPGETLLLCTDGLVETPGLDIEVGLDALAEAVRTGPAAAEALADHVTEGLWGRAKSGDDIALLVLRRSPDLGTAQAPRIHQYVHQADPEGLAEARAVLRHSLEHWGLGTLADDVEVAAGELLGNVLLHTEGGAVVTLEVLLEPDRRIRLWVNDRSSVRPHRRTPGEAATSGRGMMMIEAVADRWGVEPRGEGKAVWCEFVPPPAARE</sequence>
<evidence type="ECO:0000256" key="13">
    <source>
        <dbReference type="ARBA" id="ARBA00056274"/>
    </source>
</evidence>
<dbReference type="GO" id="GO:0004722">
    <property type="term" value="F:protein serine/threonine phosphatase activity"/>
    <property type="evidence" value="ECO:0007669"/>
    <property type="project" value="UniProtKB-EC"/>
</dbReference>
<dbReference type="InterPro" id="IPR013655">
    <property type="entry name" value="PAS_fold_3"/>
</dbReference>
<comment type="catalytic activity">
    <reaction evidence="12">
        <text>O-phospho-L-seryl-[protein] + H2O = L-seryl-[protein] + phosphate</text>
        <dbReference type="Rhea" id="RHEA:20629"/>
        <dbReference type="Rhea" id="RHEA-COMP:9863"/>
        <dbReference type="Rhea" id="RHEA-COMP:11604"/>
        <dbReference type="ChEBI" id="CHEBI:15377"/>
        <dbReference type="ChEBI" id="CHEBI:29999"/>
        <dbReference type="ChEBI" id="CHEBI:43474"/>
        <dbReference type="ChEBI" id="CHEBI:83421"/>
        <dbReference type="EC" id="3.1.3.16"/>
    </reaction>
</comment>
<dbReference type="Pfam" id="PF13185">
    <property type="entry name" value="GAF_2"/>
    <property type="match status" value="1"/>
</dbReference>
<proteinExistence type="predicted"/>
<keyword evidence="8" id="KW-0067">ATP-binding</keyword>
<dbReference type="InterPro" id="IPR003594">
    <property type="entry name" value="HATPase_dom"/>
</dbReference>
<dbReference type="SUPFAM" id="SSF55785">
    <property type="entry name" value="PYP-like sensor domain (PAS domain)"/>
    <property type="match status" value="1"/>
</dbReference>
<organism evidence="17 19">
    <name type="scientific">Streptomyces fulvorobeus</name>
    <dbReference type="NCBI Taxonomy" id="284028"/>
    <lineage>
        <taxon>Bacteria</taxon>
        <taxon>Bacillati</taxon>
        <taxon>Actinomycetota</taxon>
        <taxon>Actinomycetes</taxon>
        <taxon>Kitasatosporales</taxon>
        <taxon>Streptomycetaceae</taxon>
        <taxon>Streptomyces</taxon>
    </lineage>
</organism>
<dbReference type="EMBL" id="BLWC01000001">
    <property type="protein sequence ID" value="GFN00363.1"/>
    <property type="molecule type" value="Genomic_DNA"/>
</dbReference>
<dbReference type="InterPro" id="IPR003018">
    <property type="entry name" value="GAF"/>
</dbReference>
<evidence type="ECO:0000256" key="3">
    <source>
        <dbReference type="ARBA" id="ARBA00022679"/>
    </source>
</evidence>
<dbReference type="FunFam" id="3.60.40.10:FF:000005">
    <property type="entry name" value="Serine/threonine protein phosphatase"/>
    <property type="match status" value="1"/>
</dbReference>
<evidence type="ECO:0000256" key="7">
    <source>
        <dbReference type="ARBA" id="ARBA00022801"/>
    </source>
</evidence>
<evidence type="ECO:0000256" key="12">
    <source>
        <dbReference type="ARBA" id="ARBA00047761"/>
    </source>
</evidence>
<comment type="function">
    <text evidence="13">Primarily acts as an independent SigF regulator that is sensitive to the osmosensory signal, mediating the cross talk of PknD with the SigF regulon. Possesses both phosphatase and kinase activities. The kinase domain functions as a classic anti-sigma factor-like kinase to phosphorylate the anti-anti-sigma factor domain at the canonical regulatory site, and the phosphatase domain antagonizes this activity.</text>
</comment>
<gene>
    <name evidence="18" type="ORF">HEB29_004883</name>
    <name evidence="17" type="ORF">Sfulv_51730</name>
</gene>
<evidence type="ECO:0000313" key="17">
    <source>
        <dbReference type="EMBL" id="GFN00363.1"/>
    </source>
</evidence>
<dbReference type="Gene3D" id="3.30.450.20">
    <property type="entry name" value="PAS domain"/>
    <property type="match status" value="1"/>
</dbReference>
<dbReference type="Proteomes" id="UP000498980">
    <property type="component" value="Unassembled WGS sequence"/>
</dbReference>
<evidence type="ECO:0000256" key="6">
    <source>
        <dbReference type="ARBA" id="ARBA00022777"/>
    </source>
</evidence>
<evidence type="ECO:0000256" key="2">
    <source>
        <dbReference type="ARBA" id="ARBA00022553"/>
    </source>
</evidence>
<protein>
    <recommendedName>
        <fullName evidence="1">protein-serine/threonine phosphatase</fullName>
        <ecNumber evidence="1">3.1.3.16</ecNumber>
    </recommendedName>
    <alternativeName>
        <fullName evidence="15">Protein-serine/threonine phosphatase</fullName>
    </alternativeName>
    <alternativeName>
        <fullName evidence="14">Serine/threonine-protein kinase</fullName>
    </alternativeName>
</protein>
<keyword evidence="6" id="KW-0418">Kinase</keyword>
<dbReference type="GO" id="GO:0016301">
    <property type="term" value="F:kinase activity"/>
    <property type="evidence" value="ECO:0007669"/>
    <property type="project" value="UniProtKB-KW"/>
</dbReference>
<keyword evidence="4" id="KW-0479">Metal-binding</keyword>
<keyword evidence="5" id="KW-0547">Nucleotide-binding</keyword>
<dbReference type="PANTHER" id="PTHR43156">
    <property type="entry name" value="STAGE II SPORULATION PROTEIN E-RELATED"/>
    <property type="match status" value="1"/>
</dbReference>
<evidence type="ECO:0000256" key="5">
    <source>
        <dbReference type="ARBA" id="ARBA00022741"/>
    </source>
</evidence>
<evidence type="ECO:0000313" key="20">
    <source>
        <dbReference type="Proteomes" id="UP000530403"/>
    </source>
</evidence>
<evidence type="ECO:0000256" key="15">
    <source>
        <dbReference type="ARBA" id="ARBA00081350"/>
    </source>
</evidence>
<name>A0A7J0CCY7_9ACTN</name>
<dbReference type="SUPFAM" id="SSF55781">
    <property type="entry name" value="GAF domain-like"/>
    <property type="match status" value="1"/>
</dbReference>
<reference evidence="18 20" key="2">
    <citation type="submission" date="2020-07" db="EMBL/GenBank/DDBJ databases">
        <title>Sequencing the genomes of 1000 actinobacteria strains.</title>
        <authorList>
            <person name="Klenk H.-P."/>
        </authorList>
    </citation>
    <scope>NUCLEOTIDE SEQUENCE [LARGE SCALE GENOMIC DNA]</scope>
    <source>
        <strain evidence="18 20">DSM 41455</strain>
    </source>
</reference>
<keyword evidence="19" id="KW-1185">Reference proteome</keyword>
<dbReference type="SUPFAM" id="SSF81606">
    <property type="entry name" value="PP2C-like"/>
    <property type="match status" value="1"/>
</dbReference>
<evidence type="ECO:0000313" key="18">
    <source>
        <dbReference type="EMBL" id="NYE43872.1"/>
    </source>
</evidence>
<dbReference type="InterPro" id="IPR035965">
    <property type="entry name" value="PAS-like_dom_sf"/>
</dbReference>
<evidence type="ECO:0000256" key="10">
    <source>
        <dbReference type="ARBA" id="ARBA00022912"/>
    </source>
</evidence>
<dbReference type="RefSeq" id="WP_173316678.1">
    <property type="nucleotide sequence ID" value="NZ_BAAAUE010000013.1"/>
</dbReference>
<dbReference type="Gene3D" id="3.30.450.40">
    <property type="match status" value="1"/>
</dbReference>
<evidence type="ECO:0000256" key="9">
    <source>
        <dbReference type="ARBA" id="ARBA00022842"/>
    </source>
</evidence>
<reference evidence="17 19" key="1">
    <citation type="submission" date="2020-05" db="EMBL/GenBank/DDBJ databases">
        <title>Whole genome shotgun sequence of Streptomyces fulvorobeus NBRC 15897.</title>
        <authorList>
            <person name="Komaki H."/>
            <person name="Tamura T."/>
        </authorList>
    </citation>
    <scope>NUCLEOTIDE SEQUENCE [LARGE SCALE GENOMIC DNA]</scope>
    <source>
        <strain evidence="17 19">NBRC 15897</strain>
    </source>
</reference>
<keyword evidence="10" id="KW-0904">Protein phosphatase</keyword>
<dbReference type="CDD" id="cd16936">
    <property type="entry name" value="HATPase_RsbW-like"/>
    <property type="match status" value="1"/>
</dbReference>
<dbReference type="Pfam" id="PF07228">
    <property type="entry name" value="SpoIIE"/>
    <property type="match status" value="1"/>
</dbReference>
<evidence type="ECO:0000256" key="4">
    <source>
        <dbReference type="ARBA" id="ARBA00022723"/>
    </source>
</evidence>
<dbReference type="EC" id="3.1.3.16" evidence="1"/>
<dbReference type="InterPro" id="IPR029016">
    <property type="entry name" value="GAF-like_dom_sf"/>
</dbReference>
<dbReference type="InterPro" id="IPR036457">
    <property type="entry name" value="PPM-type-like_dom_sf"/>
</dbReference>
<accession>A0A7J0CCY7</accession>
<dbReference type="InterPro" id="IPR036890">
    <property type="entry name" value="HATPase_C_sf"/>
</dbReference>
<dbReference type="InterPro" id="IPR001932">
    <property type="entry name" value="PPM-type_phosphatase-like_dom"/>
</dbReference>
<dbReference type="PANTHER" id="PTHR43156:SF2">
    <property type="entry name" value="STAGE II SPORULATION PROTEIN E"/>
    <property type="match status" value="1"/>
</dbReference>
<evidence type="ECO:0000259" key="16">
    <source>
        <dbReference type="SMART" id="SM00331"/>
    </source>
</evidence>
<dbReference type="AlphaFoldDB" id="A0A7J0CCY7"/>
<evidence type="ECO:0000256" key="8">
    <source>
        <dbReference type="ARBA" id="ARBA00022840"/>
    </source>
</evidence>